<dbReference type="GO" id="GO:0005737">
    <property type="term" value="C:cytoplasm"/>
    <property type="evidence" value="ECO:0007669"/>
    <property type="project" value="UniProtKB-SubCell"/>
</dbReference>
<evidence type="ECO:0000313" key="8">
    <source>
        <dbReference type="Proteomes" id="UP001193389"/>
    </source>
</evidence>
<dbReference type="InterPro" id="IPR050078">
    <property type="entry name" value="Ribosomal_L11_MeTrfase_PrmA"/>
</dbReference>
<dbReference type="KEGG" id="anf:AQPE_4797"/>
<keyword evidence="2 6" id="KW-0963">Cytoplasm</keyword>
<keyword evidence="8" id="KW-1185">Reference proteome</keyword>
<feature type="binding site" evidence="6">
    <location>
        <position position="149"/>
    </location>
    <ligand>
        <name>S-adenosyl-L-methionine</name>
        <dbReference type="ChEBI" id="CHEBI:59789"/>
    </ligand>
</feature>
<keyword evidence="3 6" id="KW-0489">Methyltransferase</keyword>
<dbReference type="GO" id="GO:0005840">
    <property type="term" value="C:ribosome"/>
    <property type="evidence" value="ECO:0007669"/>
    <property type="project" value="UniProtKB-KW"/>
</dbReference>
<feature type="binding site" evidence="6">
    <location>
        <position position="213"/>
    </location>
    <ligand>
        <name>S-adenosyl-L-methionine</name>
        <dbReference type="ChEBI" id="CHEBI:59789"/>
    </ligand>
</feature>
<dbReference type="PIRSF" id="PIRSF000401">
    <property type="entry name" value="RPL11_MTase"/>
    <property type="match status" value="1"/>
</dbReference>
<evidence type="ECO:0000256" key="2">
    <source>
        <dbReference type="ARBA" id="ARBA00022490"/>
    </source>
</evidence>
<accession>A0A5K7SGD4</accession>
<dbReference type="GO" id="GO:0016279">
    <property type="term" value="F:protein-lysine N-methyltransferase activity"/>
    <property type="evidence" value="ECO:0007669"/>
    <property type="project" value="RHEA"/>
</dbReference>
<comment type="catalytic activity">
    <reaction evidence="6">
        <text>L-lysyl-[protein] + 3 S-adenosyl-L-methionine = N(6),N(6),N(6)-trimethyl-L-lysyl-[protein] + 3 S-adenosyl-L-homocysteine + 3 H(+)</text>
        <dbReference type="Rhea" id="RHEA:54192"/>
        <dbReference type="Rhea" id="RHEA-COMP:9752"/>
        <dbReference type="Rhea" id="RHEA-COMP:13826"/>
        <dbReference type="ChEBI" id="CHEBI:15378"/>
        <dbReference type="ChEBI" id="CHEBI:29969"/>
        <dbReference type="ChEBI" id="CHEBI:57856"/>
        <dbReference type="ChEBI" id="CHEBI:59789"/>
        <dbReference type="ChEBI" id="CHEBI:61961"/>
    </reaction>
</comment>
<proteinExistence type="inferred from homology"/>
<dbReference type="EC" id="2.1.1.-" evidence="6"/>
<dbReference type="PANTHER" id="PTHR43648">
    <property type="entry name" value="ELECTRON TRANSFER FLAVOPROTEIN BETA SUBUNIT LYSINE METHYLTRANSFERASE"/>
    <property type="match status" value="1"/>
</dbReference>
<sequence>MIYIQIRFKLNPDTTENREILVAMLSDLAFESFDESEEQIMGYIPGESVDLEEIEAITTLLPFSVATENEMIPDKNWNEVWEKNYFKPLLIGNRCLVRAPFHTEFEPAEFELVIEPKMAFGTGNHETTTLIAEQILNMDLAGKTVLDMGCGTGILGMLASLKGAKTVTAIDIDTWSFESTVENARLNNILNLEAKLGDASLLGTETFEIIFANIHKNVIVNDLPVYESVLQSGGKLYLSGFYTYDMPDVKAKAESLGLIETGFQEKNNWVVYAFSKL</sequence>
<evidence type="ECO:0000256" key="5">
    <source>
        <dbReference type="ARBA" id="ARBA00022691"/>
    </source>
</evidence>
<dbReference type="NCBIfam" id="NF001785">
    <property type="entry name" value="PRK00517.2-2"/>
    <property type="match status" value="1"/>
</dbReference>
<dbReference type="CDD" id="cd02440">
    <property type="entry name" value="AdoMet_MTases"/>
    <property type="match status" value="1"/>
</dbReference>
<dbReference type="Gene3D" id="3.40.50.150">
    <property type="entry name" value="Vaccinia Virus protein VP39"/>
    <property type="match status" value="1"/>
</dbReference>
<organism evidence="7 8">
    <name type="scientific">Aquipluma nitroreducens</name>
    <dbReference type="NCBI Taxonomy" id="2010828"/>
    <lineage>
        <taxon>Bacteria</taxon>
        <taxon>Pseudomonadati</taxon>
        <taxon>Bacteroidota</taxon>
        <taxon>Bacteroidia</taxon>
        <taxon>Marinilabiliales</taxon>
        <taxon>Prolixibacteraceae</taxon>
        <taxon>Aquipluma</taxon>
    </lineage>
</organism>
<keyword evidence="7" id="KW-0687">Ribonucleoprotein</keyword>
<comment type="similarity">
    <text evidence="1 6">Belongs to the methyltransferase superfamily. PrmA family.</text>
</comment>
<dbReference type="EMBL" id="AP018694">
    <property type="protein sequence ID" value="BBE20603.1"/>
    <property type="molecule type" value="Genomic_DNA"/>
</dbReference>
<evidence type="ECO:0000256" key="6">
    <source>
        <dbReference type="HAMAP-Rule" id="MF_00735"/>
    </source>
</evidence>
<keyword evidence="4 6" id="KW-0808">Transferase</keyword>
<evidence type="ECO:0000256" key="3">
    <source>
        <dbReference type="ARBA" id="ARBA00022603"/>
    </source>
</evidence>
<dbReference type="SUPFAM" id="SSF53335">
    <property type="entry name" value="S-adenosyl-L-methionine-dependent methyltransferases"/>
    <property type="match status" value="1"/>
</dbReference>
<evidence type="ECO:0000256" key="1">
    <source>
        <dbReference type="ARBA" id="ARBA00009741"/>
    </source>
</evidence>
<dbReference type="InterPro" id="IPR029063">
    <property type="entry name" value="SAM-dependent_MTases_sf"/>
</dbReference>
<dbReference type="AlphaFoldDB" id="A0A5K7SGD4"/>
<comment type="function">
    <text evidence="6">Methylates ribosomal protein L11.</text>
</comment>
<gene>
    <name evidence="6" type="primary">prmA</name>
    <name evidence="7" type="ORF">AQPE_4797</name>
</gene>
<feature type="binding site" evidence="6">
    <location>
        <position position="171"/>
    </location>
    <ligand>
        <name>S-adenosyl-L-methionine</name>
        <dbReference type="ChEBI" id="CHEBI:59789"/>
    </ligand>
</feature>
<evidence type="ECO:0000256" key="4">
    <source>
        <dbReference type="ARBA" id="ARBA00022679"/>
    </source>
</evidence>
<reference evidence="7" key="1">
    <citation type="journal article" date="2020" name="Int. J. Syst. Evol. Microbiol.">
        <title>Aquipluma nitroreducens gen. nov. sp. nov., a novel facultatively anaerobic bacterium isolated from a freshwater lake.</title>
        <authorList>
            <person name="Watanabe M."/>
            <person name="Kojima H."/>
            <person name="Fukui M."/>
        </authorList>
    </citation>
    <scope>NUCLEOTIDE SEQUENCE</scope>
    <source>
        <strain evidence="7">MeG22</strain>
    </source>
</reference>
<dbReference type="PANTHER" id="PTHR43648:SF1">
    <property type="entry name" value="ELECTRON TRANSFER FLAVOPROTEIN BETA SUBUNIT LYSINE METHYLTRANSFERASE"/>
    <property type="match status" value="1"/>
</dbReference>
<keyword evidence="7" id="KW-0689">Ribosomal protein</keyword>
<comment type="subcellular location">
    <subcellularLocation>
        <location evidence="6">Cytoplasm</location>
    </subcellularLocation>
</comment>
<evidence type="ECO:0000313" key="7">
    <source>
        <dbReference type="EMBL" id="BBE20603.1"/>
    </source>
</evidence>
<dbReference type="Pfam" id="PF06325">
    <property type="entry name" value="PrmA"/>
    <property type="match status" value="1"/>
</dbReference>
<dbReference type="Proteomes" id="UP001193389">
    <property type="component" value="Chromosome"/>
</dbReference>
<feature type="binding site" evidence="6">
    <location>
        <position position="128"/>
    </location>
    <ligand>
        <name>S-adenosyl-L-methionine</name>
        <dbReference type="ChEBI" id="CHEBI:59789"/>
    </ligand>
</feature>
<dbReference type="RefSeq" id="WP_318348733.1">
    <property type="nucleotide sequence ID" value="NZ_AP018694.1"/>
</dbReference>
<keyword evidence="5 6" id="KW-0949">S-adenosyl-L-methionine</keyword>
<name>A0A5K7SGD4_9BACT</name>
<dbReference type="GO" id="GO:0032259">
    <property type="term" value="P:methylation"/>
    <property type="evidence" value="ECO:0007669"/>
    <property type="project" value="UniProtKB-KW"/>
</dbReference>
<protein>
    <recommendedName>
        <fullName evidence="6">Ribosomal protein L11 methyltransferase</fullName>
        <shortName evidence="6">L11 Mtase</shortName>
        <ecNumber evidence="6">2.1.1.-</ecNumber>
    </recommendedName>
</protein>
<dbReference type="HAMAP" id="MF_00735">
    <property type="entry name" value="Methyltr_PrmA"/>
    <property type="match status" value="1"/>
</dbReference>
<dbReference type="InterPro" id="IPR004498">
    <property type="entry name" value="Ribosomal_PrmA_MeTrfase"/>
</dbReference>